<reference evidence="2 3" key="1">
    <citation type="submission" date="2018-11" db="EMBL/GenBank/DDBJ databases">
        <title>Genome sequencing of Paenibacillus sp. KCOM 3021 (= ChDC PVNT-B20).</title>
        <authorList>
            <person name="Kook J.-K."/>
            <person name="Park S.-N."/>
            <person name="Lim Y.K."/>
        </authorList>
    </citation>
    <scope>NUCLEOTIDE SEQUENCE [LARGE SCALE GENOMIC DNA]</scope>
    <source>
        <strain evidence="2 3">KCOM 3021</strain>
    </source>
</reference>
<evidence type="ECO:0000259" key="1">
    <source>
        <dbReference type="SMART" id="SM00860"/>
    </source>
</evidence>
<dbReference type="SUPFAM" id="SSF160631">
    <property type="entry name" value="SMI1/KNR4-like"/>
    <property type="match status" value="1"/>
</dbReference>
<dbReference type="OrthoDB" id="2361629at2"/>
<comment type="caution">
    <text evidence="2">The sequence shown here is derived from an EMBL/GenBank/DDBJ whole genome shotgun (WGS) entry which is preliminary data.</text>
</comment>
<dbReference type="Proteomes" id="UP000267017">
    <property type="component" value="Unassembled WGS sequence"/>
</dbReference>
<accession>A0A3P3TX52</accession>
<dbReference type="Pfam" id="PF09346">
    <property type="entry name" value="SMI1_KNR4"/>
    <property type="match status" value="1"/>
</dbReference>
<dbReference type="RefSeq" id="WP_128630593.1">
    <property type="nucleotide sequence ID" value="NZ_RRCN01000001.1"/>
</dbReference>
<dbReference type="Gene3D" id="3.40.1580.10">
    <property type="entry name" value="SMI1/KNR4-like"/>
    <property type="match status" value="1"/>
</dbReference>
<organism evidence="2 3">
    <name type="scientific">Paenibacillus oralis</name>
    <dbReference type="NCBI Taxonomy" id="2490856"/>
    <lineage>
        <taxon>Bacteria</taxon>
        <taxon>Bacillati</taxon>
        <taxon>Bacillota</taxon>
        <taxon>Bacilli</taxon>
        <taxon>Bacillales</taxon>
        <taxon>Paenibacillaceae</taxon>
        <taxon>Paenibacillus</taxon>
    </lineage>
</organism>
<dbReference type="AlphaFoldDB" id="A0A3P3TX52"/>
<keyword evidence="3" id="KW-1185">Reference proteome</keyword>
<feature type="domain" description="Knr4/Smi1-like" evidence="1">
    <location>
        <begin position="23"/>
        <end position="144"/>
    </location>
</feature>
<gene>
    <name evidence="2" type="ORF">EHV15_06940</name>
</gene>
<dbReference type="EMBL" id="RRCN01000001">
    <property type="protein sequence ID" value="RRJ62707.1"/>
    <property type="molecule type" value="Genomic_DNA"/>
</dbReference>
<proteinExistence type="predicted"/>
<sequence length="151" mass="17986">MWTDTIEEIKARRAKRDRFLNSSCSTTHLERFQEEVTKLFNYKLPKEYIEFLSYINGIEYNGLVLYGVDGKITNDENTNQEVTGYIETNEIWYENEHQKAYMFFGDGNISWYCYDIKRDIYVELDKPSGSQVQEFQGFYHMIDYALSNSLI</sequence>
<evidence type="ECO:0000313" key="3">
    <source>
        <dbReference type="Proteomes" id="UP000267017"/>
    </source>
</evidence>
<dbReference type="SMART" id="SM00860">
    <property type="entry name" value="SMI1_KNR4"/>
    <property type="match status" value="1"/>
</dbReference>
<dbReference type="NCBIfam" id="NF038335">
    <property type="entry name" value="YPO0640_fam"/>
    <property type="match status" value="1"/>
</dbReference>
<dbReference type="InterPro" id="IPR037883">
    <property type="entry name" value="Knr4/Smi1-like_sf"/>
</dbReference>
<evidence type="ECO:0000313" key="2">
    <source>
        <dbReference type="EMBL" id="RRJ62707.1"/>
    </source>
</evidence>
<dbReference type="InterPro" id="IPR018958">
    <property type="entry name" value="Knr4/Smi1-like_dom"/>
</dbReference>
<protein>
    <submittedName>
        <fullName evidence="2">SMI1/KNR4 family protein</fullName>
    </submittedName>
</protein>
<name>A0A3P3TX52_9BACL</name>